<dbReference type="InterPro" id="IPR011993">
    <property type="entry name" value="PH-like_dom_sf"/>
</dbReference>
<dbReference type="GO" id="GO:0007229">
    <property type="term" value="P:integrin-mediated signaling pathway"/>
    <property type="evidence" value="ECO:0007669"/>
    <property type="project" value="InterPro"/>
</dbReference>
<evidence type="ECO:0000313" key="6">
    <source>
        <dbReference type="Proteomes" id="UP001652620"/>
    </source>
</evidence>
<organism evidence="5">
    <name type="scientific">Bactrocera dorsalis</name>
    <name type="common">Oriental fruit fly</name>
    <name type="synonym">Dacus dorsalis</name>
    <dbReference type="NCBI Taxonomy" id="27457"/>
    <lineage>
        <taxon>Eukaryota</taxon>
        <taxon>Metazoa</taxon>
        <taxon>Ecdysozoa</taxon>
        <taxon>Arthropoda</taxon>
        <taxon>Hexapoda</taxon>
        <taxon>Insecta</taxon>
        <taxon>Pterygota</taxon>
        <taxon>Neoptera</taxon>
        <taxon>Endopterygota</taxon>
        <taxon>Diptera</taxon>
        <taxon>Brachycera</taxon>
        <taxon>Muscomorpha</taxon>
        <taxon>Tephritoidea</taxon>
        <taxon>Tephritidae</taxon>
        <taxon>Bactrocera</taxon>
        <taxon>Bactrocera</taxon>
    </lineage>
</organism>
<evidence type="ECO:0000256" key="2">
    <source>
        <dbReference type="ARBA" id="ARBA00022889"/>
    </source>
</evidence>
<dbReference type="RefSeq" id="XP_011210924.1">
    <property type="nucleotide sequence ID" value="XM_011212622.3"/>
</dbReference>
<dbReference type="CDD" id="cd17095">
    <property type="entry name" value="FERM_F0_kindlins"/>
    <property type="match status" value="1"/>
</dbReference>
<comment type="similarity">
    <text evidence="1">Belongs to the kindlin family.</text>
</comment>
<keyword evidence="6" id="KW-1185">Reference proteome</keyword>
<dbReference type="PROSITE" id="PS50003">
    <property type="entry name" value="PH_DOMAIN"/>
    <property type="match status" value="1"/>
</dbReference>
<dbReference type="KEGG" id="bdr:105231350"/>
<dbReference type="Proteomes" id="UP001652620">
    <property type="component" value="Unplaced"/>
</dbReference>
<sequence>MIHVGENSWNLRIFITDLRIEKTLRVRGDQHIGGIMLQLVEPENPKDWSDHALWWPAKNVWLTRTRSTLDQVGVQADCVLHFTPMHKTLRVQLPDLRYLDCRVDFSTKTFASIVNLCKGLDIRYPEELSFCKPIEPDHLKKNFSKLPQKAIPVADSDGTTFIQPAADTNSFIPINSTYNGSNGSLDKQQNENFLCAPVSPYASTPRRGPSGTAPSTPISSPTGTWKQSNNGYTTIDSSSSLGDIQENLACSPRSPSPDVRARLLRPRTLIEKARMNVGWLDSSLSIMEQGIREYETLCLRFKYYTFFDINPKYDQVRINQLYEQAKWSILNEEIECTEEESLMFAALQFQINFQADSHSSKLDVVDSGNGENGTYDDIDSALNELQITLEGPNATTEVNNITKIPELSDYLKFLKPRKFTLKGYKRYFFAYRDLHLHLYKTADDSRRSAPELTINLRGCEVTPDVNLAQGKFSIKLEVSPEGHTGPNSEVWIRCDTEEQYARWMAACRLASKGRSLADSSYESEVASIRSFLSMQKPVQGIAVNVDPRSIDANDYLSPRMLRKASGKAGQRILEAHANVRKLSLIEAKLKYIEAWQSLPDFGVTLFVIKFDGHKKEELLGVAHNRIMRMDLNTGDHIKTWRYNTMKAWNVNWGIKCMMIQFHDETVVFSCQSADCKVVHEFIGGYIFMSMRSKENNQTLNEELFHKLTGGWA</sequence>
<dbReference type="EMBL" id="GAKP01007931">
    <property type="protein sequence ID" value="JAC51021.1"/>
    <property type="molecule type" value="Transcribed_RNA"/>
</dbReference>
<name>A0A034WA47_BACDO</name>
<dbReference type="Pfam" id="PF00373">
    <property type="entry name" value="FERM_M"/>
    <property type="match status" value="1"/>
</dbReference>
<dbReference type="InterPro" id="IPR037837">
    <property type="entry name" value="PH_Kindlin/fermitin"/>
</dbReference>
<dbReference type="GO" id="GO:0007160">
    <property type="term" value="P:cell-matrix adhesion"/>
    <property type="evidence" value="ECO:0007669"/>
    <property type="project" value="TreeGrafter"/>
</dbReference>
<evidence type="ECO:0000259" key="4">
    <source>
        <dbReference type="PROSITE" id="PS50003"/>
    </source>
</evidence>
<dbReference type="InterPro" id="IPR014352">
    <property type="entry name" value="FERM/acyl-CoA-bd_prot_sf"/>
</dbReference>
<dbReference type="InterPro" id="IPR001849">
    <property type="entry name" value="PH_domain"/>
</dbReference>
<dbReference type="InterPro" id="IPR035963">
    <property type="entry name" value="FERM_2"/>
</dbReference>
<keyword evidence="2" id="KW-0130">Cell adhesion</keyword>
<feature type="compositionally biased region" description="Polar residues" evidence="3">
    <location>
        <begin position="212"/>
        <end position="231"/>
    </location>
</feature>
<dbReference type="PANTHER" id="PTHR16160:SF13">
    <property type="entry name" value="FERMITIN 2-RELATED"/>
    <property type="match status" value="1"/>
</dbReference>
<dbReference type="InterPro" id="IPR037843">
    <property type="entry name" value="Kindlin/fermitin"/>
</dbReference>
<dbReference type="Pfam" id="PF18124">
    <property type="entry name" value="Kindlin_2_N"/>
    <property type="match status" value="1"/>
</dbReference>
<dbReference type="CDD" id="cd13205">
    <property type="entry name" value="FERM_C_fermitin"/>
    <property type="match status" value="1"/>
</dbReference>
<dbReference type="EMBL" id="GAKP01007937">
    <property type="protein sequence ID" value="JAC51015.1"/>
    <property type="molecule type" value="Transcribed_RNA"/>
</dbReference>
<dbReference type="SUPFAM" id="SSF50729">
    <property type="entry name" value="PH domain-like"/>
    <property type="match status" value="2"/>
</dbReference>
<dbReference type="SUPFAM" id="SSF47031">
    <property type="entry name" value="Second domain of FERM"/>
    <property type="match status" value="1"/>
</dbReference>
<dbReference type="GO" id="GO:0030055">
    <property type="term" value="C:cell-substrate junction"/>
    <property type="evidence" value="ECO:0007669"/>
    <property type="project" value="TreeGrafter"/>
</dbReference>
<dbReference type="OMA" id="PEHGIHY"/>
<dbReference type="EMBL" id="GAKP01007933">
    <property type="protein sequence ID" value="JAC51019.1"/>
    <property type="molecule type" value="Transcribed_RNA"/>
</dbReference>
<dbReference type="Pfam" id="PF00169">
    <property type="entry name" value="PH"/>
    <property type="match status" value="1"/>
</dbReference>
<protein>
    <submittedName>
        <fullName evidence="5 7">Unc-112-related protein</fullName>
    </submittedName>
</protein>
<dbReference type="InterPro" id="IPR040790">
    <property type="entry name" value="Kindlin_2_N"/>
</dbReference>
<evidence type="ECO:0000256" key="1">
    <source>
        <dbReference type="ARBA" id="ARBA00008052"/>
    </source>
</evidence>
<dbReference type="GO" id="GO:0048731">
    <property type="term" value="P:system development"/>
    <property type="evidence" value="ECO:0007669"/>
    <property type="project" value="UniProtKB-ARBA"/>
</dbReference>
<dbReference type="EMBL" id="GAKP01007938">
    <property type="protein sequence ID" value="JAC51014.1"/>
    <property type="molecule type" value="Transcribed_RNA"/>
</dbReference>
<evidence type="ECO:0000313" key="7">
    <source>
        <dbReference type="RefSeq" id="XP_011210924.1"/>
    </source>
</evidence>
<dbReference type="FunFam" id="2.30.29.30:FF:000037">
    <property type="entry name" value="Fermitin family homolog 2"/>
    <property type="match status" value="1"/>
</dbReference>
<dbReference type="CDD" id="cd17096">
    <property type="entry name" value="FERM_F1_kindlins"/>
    <property type="match status" value="1"/>
</dbReference>
<dbReference type="EMBL" id="GAKP01007936">
    <property type="protein sequence ID" value="JAC51016.1"/>
    <property type="molecule type" value="Transcribed_RNA"/>
</dbReference>
<evidence type="ECO:0000256" key="3">
    <source>
        <dbReference type="SAM" id="MobiDB-lite"/>
    </source>
</evidence>
<accession>A0A034WA47</accession>
<dbReference type="AlphaFoldDB" id="A0A034WA47"/>
<feature type="domain" description="PH" evidence="4">
    <location>
        <begin position="404"/>
        <end position="512"/>
    </location>
</feature>
<dbReference type="RefSeq" id="XP_011210925.1">
    <property type="nucleotide sequence ID" value="XM_011212623.3"/>
</dbReference>
<dbReference type="Gene3D" id="2.30.29.30">
    <property type="entry name" value="Pleckstrin-homology domain (PH domain)/Phosphotyrosine-binding domain (PTB)"/>
    <property type="match status" value="2"/>
</dbReference>
<dbReference type="EMBL" id="GAKP01007932">
    <property type="protein sequence ID" value="JAC51020.1"/>
    <property type="molecule type" value="Transcribed_RNA"/>
</dbReference>
<dbReference type="OrthoDB" id="10057618at2759"/>
<dbReference type="EMBL" id="GAKP01007935">
    <property type="protein sequence ID" value="JAC51017.1"/>
    <property type="molecule type" value="Transcribed_RNA"/>
</dbReference>
<dbReference type="InterPro" id="IPR019749">
    <property type="entry name" value="Band_41_domain"/>
</dbReference>
<evidence type="ECO:0000313" key="8">
    <source>
        <dbReference type="RefSeq" id="XP_011210925.1"/>
    </source>
</evidence>
<dbReference type="SMART" id="SM00295">
    <property type="entry name" value="B41"/>
    <property type="match status" value="1"/>
</dbReference>
<dbReference type="GO" id="GO:0048513">
    <property type="term" value="P:animal organ development"/>
    <property type="evidence" value="ECO:0007669"/>
    <property type="project" value="UniProtKB-ARBA"/>
</dbReference>
<reference evidence="5" key="1">
    <citation type="journal article" date="2014" name="BMC Genomics">
        <title>Characterizing the developmental transcriptome of the oriental fruit fly, Bactrocera dorsalis (Diptera: Tephritidae) through comparative genomic analysis with Drosophila melanogaster utilizing modENCODE datasets.</title>
        <authorList>
            <person name="Geib S.M."/>
            <person name="Calla B."/>
            <person name="Hall B."/>
            <person name="Hou S."/>
            <person name="Manoukis N.C."/>
        </authorList>
    </citation>
    <scope>NUCLEOTIDE SEQUENCE</scope>
    <source>
        <strain evidence="5">Punador</strain>
    </source>
</reference>
<dbReference type="EMBL" id="GAKP01007934">
    <property type="protein sequence ID" value="JAC51018.1"/>
    <property type="molecule type" value="Transcribed_RNA"/>
</dbReference>
<dbReference type="SMART" id="SM00233">
    <property type="entry name" value="PH"/>
    <property type="match status" value="1"/>
</dbReference>
<dbReference type="FunFam" id="2.30.29.30:FF:000502">
    <property type="entry name" value="Unc-112-related protein"/>
    <property type="match status" value="1"/>
</dbReference>
<dbReference type="InterPro" id="IPR019748">
    <property type="entry name" value="FERM_central"/>
</dbReference>
<gene>
    <name evidence="5" type="primary">UN112</name>
    <name evidence="7 8" type="synonym">LOC105231350</name>
</gene>
<dbReference type="CDD" id="cd01237">
    <property type="entry name" value="PH_fermitin"/>
    <property type="match status" value="1"/>
</dbReference>
<dbReference type="Gene3D" id="3.10.20.90">
    <property type="entry name" value="Phosphatidylinositol 3-kinase Catalytic Subunit, Chain A, domain 1"/>
    <property type="match status" value="2"/>
</dbReference>
<reference evidence="7 8" key="2">
    <citation type="submission" date="2025-04" db="UniProtKB">
        <authorList>
            <consortium name="RefSeq"/>
        </authorList>
    </citation>
    <scope>IDENTIFICATION</scope>
    <source>
        <strain evidence="7 8">Punador</strain>
    </source>
</reference>
<dbReference type="Gene3D" id="1.20.80.10">
    <property type="match status" value="1"/>
</dbReference>
<proteinExistence type="inferred from homology"/>
<dbReference type="PANTHER" id="PTHR16160">
    <property type="entry name" value="FERMITIN 2-RELATED"/>
    <property type="match status" value="1"/>
</dbReference>
<dbReference type="GeneID" id="105231350"/>
<feature type="region of interest" description="Disordered" evidence="3">
    <location>
        <begin position="197"/>
        <end position="231"/>
    </location>
</feature>
<evidence type="ECO:0000313" key="5">
    <source>
        <dbReference type="EMBL" id="JAC51015.1"/>
    </source>
</evidence>
<dbReference type="GO" id="GO:0005178">
    <property type="term" value="F:integrin binding"/>
    <property type="evidence" value="ECO:0007669"/>
    <property type="project" value="TreeGrafter"/>
</dbReference>